<evidence type="ECO:0000313" key="3">
    <source>
        <dbReference type="Proteomes" id="UP000295281"/>
    </source>
</evidence>
<keyword evidence="1" id="KW-1133">Transmembrane helix</keyword>
<comment type="caution">
    <text evidence="2">The sequence shown here is derived from an EMBL/GenBank/DDBJ whole genome shotgun (WGS) entry which is preliminary data.</text>
</comment>
<feature type="transmembrane region" description="Helical" evidence="1">
    <location>
        <begin position="62"/>
        <end position="89"/>
    </location>
</feature>
<evidence type="ECO:0000313" key="2">
    <source>
        <dbReference type="EMBL" id="TDQ49622.1"/>
    </source>
</evidence>
<dbReference type="EMBL" id="SNYN01000015">
    <property type="protein sequence ID" value="TDQ49622.1"/>
    <property type="molecule type" value="Genomic_DNA"/>
</dbReference>
<accession>A0A4R6URK2</accession>
<sequence length="130" mass="13440">MFITYRQSTGRRRPLHVGRVHYGRLWVGHRLGPLAAPLRAVSASVTAVLDRIRPSPMADGPLLGVVLLVGLAALSAAGLVGLALAGWAATSADDVVPAVASAAIVGALFLGLFHLVFASKRRRGAGRADG</sequence>
<proteinExistence type="predicted"/>
<protein>
    <submittedName>
        <fullName evidence="2">Uncharacterized protein</fullName>
    </submittedName>
</protein>
<keyword evidence="1" id="KW-0472">Membrane</keyword>
<gene>
    <name evidence="2" type="ORF">EV190_11572</name>
</gene>
<dbReference type="Proteomes" id="UP000295281">
    <property type="component" value="Unassembled WGS sequence"/>
</dbReference>
<reference evidence="2 3" key="1">
    <citation type="submission" date="2019-03" db="EMBL/GenBank/DDBJ databases">
        <title>Genomic Encyclopedia of Type Strains, Phase IV (KMG-IV): sequencing the most valuable type-strain genomes for metagenomic binning, comparative biology and taxonomic classification.</title>
        <authorList>
            <person name="Goeker M."/>
        </authorList>
    </citation>
    <scope>NUCLEOTIDE SEQUENCE [LARGE SCALE GENOMIC DNA]</scope>
    <source>
        <strain evidence="2 3">DSM 46770</strain>
    </source>
</reference>
<dbReference type="AlphaFoldDB" id="A0A4R6URK2"/>
<organism evidence="2 3">
    <name type="scientific">Actinorugispora endophytica</name>
    <dbReference type="NCBI Taxonomy" id="1605990"/>
    <lineage>
        <taxon>Bacteria</taxon>
        <taxon>Bacillati</taxon>
        <taxon>Actinomycetota</taxon>
        <taxon>Actinomycetes</taxon>
        <taxon>Streptosporangiales</taxon>
        <taxon>Nocardiopsidaceae</taxon>
        <taxon>Actinorugispora</taxon>
    </lineage>
</organism>
<evidence type="ECO:0000256" key="1">
    <source>
        <dbReference type="SAM" id="Phobius"/>
    </source>
</evidence>
<feature type="transmembrane region" description="Helical" evidence="1">
    <location>
        <begin position="95"/>
        <end position="117"/>
    </location>
</feature>
<name>A0A4R6URK2_9ACTN</name>
<keyword evidence="1" id="KW-0812">Transmembrane</keyword>
<keyword evidence="3" id="KW-1185">Reference proteome</keyword>